<protein>
    <submittedName>
        <fullName evidence="1">Uncharacterized protein</fullName>
    </submittedName>
</protein>
<sequence>MICSEETPTGLLPWVGYTWDTQPLYRVRMCQCLANKVAVKIETWFDPFLGVQDHHAKPEIHCFLPKKAKQIDSIAVQNQRIYNNDRVHFISLIEACILNKNATIFSPEIS</sequence>
<accession>A0A9D4HXQ0</accession>
<gene>
    <name evidence="1" type="ORF">DPMN_043185</name>
</gene>
<dbReference type="Proteomes" id="UP000828390">
    <property type="component" value="Unassembled WGS sequence"/>
</dbReference>
<evidence type="ECO:0000313" key="1">
    <source>
        <dbReference type="EMBL" id="KAH3736613.1"/>
    </source>
</evidence>
<comment type="caution">
    <text evidence="1">The sequence shown here is derived from an EMBL/GenBank/DDBJ whole genome shotgun (WGS) entry which is preliminary data.</text>
</comment>
<reference evidence="1" key="1">
    <citation type="journal article" date="2019" name="bioRxiv">
        <title>The Genome of the Zebra Mussel, Dreissena polymorpha: A Resource for Invasive Species Research.</title>
        <authorList>
            <person name="McCartney M.A."/>
            <person name="Auch B."/>
            <person name="Kono T."/>
            <person name="Mallez S."/>
            <person name="Zhang Y."/>
            <person name="Obille A."/>
            <person name="Becker A."/>
            <person name="Abrahante J.E."/>
            <person name="Garbe J."/>
            <person name="Badalamenti J.P."/>
            <person name="Herman A."/>
            <person name="Mangelson H."/>
            <person name="Liachko I."/>
            <person name="Sullivan S."/>
            <person name="Sone E.D."/>
            <person name="Koren S."/>
            <person name="Silverstein K.A.T."/>
            <person name="Beckman K.B."/>
            <person name="Gohl D.M."/>
        </authorList>
    </citation>
    <scope>NUCLEOTIDE SEQUENCE</scope>
    <source>
        <strain evidence="1">Duluth1</strain>
        <tissue evidence="1">Whole animal</tissue>
    </source>
</reference>
<reference evidence="1" key="2">
    <citation type="submission" date="2020-11" db="EMBL/GenBank/DDBJ databases">
        <authorList>
            <person name="McCartney M.A."/>
            <person name="Auch B."/>
            <person name="Kono T."/>
            <person name="Mallez S."/>
            <person name="Becker A."/>
            <person name="Gohl D.M."/>
            <person name="Silverstein K.A.T."/>
            <person name="Koren S."/>
            <person name="Bechman K.B."/>
            <person name="Herman A."/>
            <person name="Abrahante J.E."/>
            <person name="Garbe J."/>
        </authorList>
    </citation>
    <scope>NUCLEOTIDE SEQUENCE</scope>
    <source>
        <strain evidence="1">Duluth1</strain>
        <tissue evidence="1">Whole animal</tissue>
    </source>
</reference>
<name>A0A9D4HXQ0_DREPO</name>
<organism evidence="1 2">
    <name type="scientific">Dreissena polymorpha</name>
    <name type="common">Zebra mussel</name>
    <name type="synonym">Mytilus polymorpha</name>
    <dbReference type="NCBI Taxonomy" id="45954"/>
    <lineage>
        <taxon>Eukaryota</taxon>
        <taxon>Metazoa</taxon>
        <taxon>Spiralia</taxon>
        <taxon>Lophotrochozoa</taxon>
        <taxon>Mollusca</taxon>
        <taxon>Bivalvia</taxon>
        <taxon>Autobranchia</taxon>
        <taxon>Heteroconchia</taxon>
        <taxon>Euheterodonta</taxon>
        <taxon>Imparidentia</taxon>
        <taxon>Neoheterodontei</taxon>
        <taxon>Myida</taxon>
        <taxon>Dreissenoidea</taxon>
        <taxon>Dreissenidae</taxon>
        <taxon>Dreissena</taxon>
    </lineage>
</organism>
<dbReference type="AlphaFoldDB" id="A0A9D4HXQ0"/>
<proteinExistence type="predicted"/>
<keyword evidence="2" id="KW-1185">Reference proteome</keyword>
<evidence type="ECO:0000313" key="2">
    <source>
        <dbReference type="Proteomes" id="UP000828390"/>
    </source>
</evidence>
<dbReference type="EMBL" id="JAIWYP010000011">
    <property type="protein sequence ID" value="KAH3736613.1"/>
    <property type="molecule type" value="Genomic_DNA"/>
</dbReference>